<dbReference type="Proteomes" id="UP000317366">
    <property type="component" value="Unassembled WGS sequence"/>
</dbReference>
<evidence type="ECO:0000313" key="5">
    <source>
        <dbReference type="Proteomes" id="UP000319829"/>
    </source>
</evidence>
<dbReference type="Proteomes" id="UP000319829">
    <property type="component" value="Unassembled WGS sequence"/>
</dbReference>
<proteinExistence type="predicted"/>
<evidence type="ECO:0008006" key="6">
    <source>
        <dbReference type="Google" id="ProtNLM"/>
    </source>
</evidence>
<gene>
    <name evidence="2" type="ORF">E6K74_05865</name>
    <name evidence="3" type="ORF">E6K77_10875</name>
</gene>
<evidence type="ECO:0000313" key="4">
    <source>
        <dbReference type="Proteomes" id="UP000317366"/>
    </source>
</evidence>
<feature type="chain" id="PRO_5039810577" description="DUF2490 domain-containing protein" evidence="1">
    <location>
        <begin position="21"/>
        <end position="236"/>
    </location>
</feature>
<sequence>MKGTFGVVLILLLLPSVTFAHRDDYLDETFVYLTLGRHEFEIEGWAEARRGADHRTVGWYTGAFEYGLSSHWMADAAAQILHRGDGFQFGRLRVETRARFAEEGKWPLGVAASTEYEHETRASTGVESEDVLTPRLVLSRDLSRELNTTLNLDFPIRLSCEREMTFAYALGVRYPAETVVRVGTELKGDPSEHTATVFPQAWFALPKRLTLKFGTGIGLTSRTDRWVARAVAEIEL</sequence>
<organism evidence="2 5">
    <name type="scientific">Eiseniibacteriota bacterium</name>
    <dbReference type="NCBI Taxonomy" id="2212470"/>
    <lineage>
        <taxon>Bacteria</taxon>
        <taxon>Candidatus Eiseniibacteriota</taxon>
    </lineage>
</organism>
<evidence type="ECO:0000256" key="1">
    <source>
        <dbReference type="SAM" id="SignalP"/>
    </source>
</evidence>
<evidence type="ECO:0000313" key="2">
    <source>
        <dbReference type="EMBL" id="TMQ54522.1"/>
    </source>
</evidence>
<dbReference type="EMBL" id="VBOX01000108">
    <property type="protein sequence ID" value="TMQ61207.1"/>
    <property type="molecule type" value="Genomic_DNA"/>
</dbReference>
<comment type="caution">
    <text evidence="2">The sequence shown here is derived from an EMBL/GenBank/DDBJ whole genome shotgun (WGS) entry which is preliminary data.</text>
</comment>
<dbReference type="AlphaFoldDB" id="A0A538SSZ9"/>
<keyword evidence="1" id="KW-0732">Signal</keyword>
<dbReference type="EMBL" id="VBOU01000070">
    <property type="protein sequence ID" value="TMQ54522.1"/>
    <property type="molecule type" value="Genomic_DNA"/>
</dbReference>
<evidence type="ECO:0000313" key="3">
    <source>
        <dbReference type="EMBL" id="TMQ61207.1"/>
    </source>
</evidence>
<protein>
    <recommendedName>
        <fullName evidence="6">DUF2490 domain-containing protein</fullName>
    </recommendedName>
</protein>
<feature type="signal peptide" evidence="1">
    <location>
        <begin position="1"/>
        <end position="20"/>
    </location>
</feature>
<name>A0A538SSZ9_UNCEI</name>
<reference evidence="4 5" key="1">
    <citation type="journal article" date="2019" name="Nat. Microbiol.">
        <title>Mediterranean grassland soil C-N compound turnover is dependent on rainfall and depth, and is mediated by genomically divergent microorganisms.</title>
        <authorList>
            <person name="Diamond S."/>
            <person name="Andeer P.F."/>
            <person name="Li Z."/>
            <person name="Crits-Christoph A."/>
            <person name="Burstein D."/>
            <person name="Anantharaman K."/>
            <person name="Lane K.R."/>
            <person name="Thomas B.C."/>
            <person name="Pan C."/>
            <person name="Northen T.R."/>
            <person name="Banfield J.F."/>
        </authorList>
    </citation>
    <scope>NUCLEOTIDE SEQUENCE [LARGE SCALE GENOMIC DNA]</scope>
    <source>
        <strain evidence="2">WS_4</strain>
        <strain evidence="3">WS_7</strain>
    </source>
</reference>
<accession>A0A538SSZ9</accession>